<dbReference type="Pfam" id="PF13358">
    <property type="entry name" value="DDE_3"/>
    <property type="match status" value="1"/>
</dbReference>
<dbReference type="GO" id="GO:0003676">
    <property type="term" value="F:nucleic acid binding"/>
    <property type="evidence" value="ECO:0007669"/>
    <property type="project" value="InterPro"/>
</dbReference>
<accession>A0A250KVY2</accession>
<feature type="domain" description="Tc1-like transposase DDE" evidence="1">
    <location>
        <begin position="1"/>
        <end position="92"/>
    </location>
</feature>
<dbReference type="AlphaFoldDB" id="A0A250KVY2"/>
<protein>
    <submittedName>
        <fullName evidence="2">Transposase</fullName>
    </submittedName>
</protein>
<name>A0A250KVY2_9GAMM</name>
<evidence type="ECO:0000313" key="3">
    <source>
        <dbReference type="Proteomes" id="UP000266313"/>
    </source>
</evidence>
<dbReference type="Proteomes" id="UP000266313">
    <property type="component" value="Chromosome"/>
</dbReference>
<evidence type="ECO:0000259" key="1">
    <source>
        <dbReference type="Pfam" id="PF13358"/>
    </source>
</evidence>
<dbReference type="InterPro" id="IPR036397">
    <property type="entry name" value="RNaseH_sf"/>
</dbReference>
<organism evidence="2 3">
    <name type="scientific">Methylocaldum marinum</name>
    <dbReference type="NCBI Taxonomy" id="1432792"/>
    <lineage>
        <taxon>Bacteria</taxon>
        <taxon>Pseudomonadati</taxon>
        <taxon>Pseudomonadota</taxon>
        <taxon>Gammaproteobacteria</taxon>
        <taxon>Methylococcales</taxon>
        <taxon>Methylococcaceae</taxon>
        <taxon>Methylocaldum</taxon>
    </lineage>
</organism>
<dbReference type="Gene3D" id="3.30.420.10">
    <property type="entry name" value="Ribonuclease H-like superfamily/Ribonuclease H"/>
    <property type="match status" value="1"/>
</dbReference>
<keyword evidence="3" id="KW-1185">Reference proteome</keyword>
<gene>
    <name evidence="2" type="ORF">sS8_1985</name>
</gene>
<proteinExistence type="predicted"/>
<sequence>MIYEQTLTAKVLIEFMSRLIQGQPKKIFLILDNLKAHRSQAVRAGLEARRERIEVFDLPAYSPELNPDELLNSDLKGVLHGGLPAKTKAELKRKARSHLYRLQKRPDRIRRYFKQPKIQRFYGHENTGKIL</sequence>
<dbReference type="KEGG" id="mmai:sS8_1985"/>
<dbReference type="InterPro" id="IPR038717">
    <property type="entry name" value="Tc1-like_DDE_dom"/>
</dbReference>
<reference evidence="2 3" key="1">
    <citation type="submission" date="2016-12" db="EMBL/GenBank/DDBJ databases">
        <title>Genome sequencing of Methylocaldum marinum.</title>
        <authorList>
            <person name="Takeuchi M."/>
            <person name="Kamagata Y."/>
            <person name="Hiraoka S."/>
            <person name="Oshima K."/>
            <person name="Hattori M."/>
            <person name="Iwasaki W."/>
        </authorList>
    </citation>
    <scope>NUCLEOTIDE SEQUENCE [LARGE SCALE GENOMIC DNA]</scope>
    <source>
        <strain evidence="2 3">S8</strain>
    </source>
</reference>
<dbReference type="EMBL" id="AP017928">
    <property type="protein sequence ID" value="BBA33939.1"/>
    <property type="molecule type" value="Genomic_DNA"/>
</dbReference>
<evidence type="ECO:0000313" key="2">
    <source>
        <dbReference type="EMBL" id="BBA33939.1"/>
    </source>
</evidence>